<accession>A0ABU2ZMY2</accession>
<keyword evidence="8" id="KW-0963">Cytoplasm</keyword>
<comment type="subcellular location">
    <subcellularLocation>
        <location evidence="8">Cytoplasm</location>
    </subcellularLocation>
</comment>
<feature type="binding site" evidence="8">
    <location>
        <position position="127"/>
    </location>
    <ligand>
        <name>Zn(2+)</name>
        <dbReference type="ChEBI" id="CHEBI:29105"/>
        <note>catalytic</note>
    </ligand>
</feature>
<proteinExistence type="inferred from homology"/>
<comment type="caution">
    <text evidence="9">The sequence shown here is derived from an EMBL/GenBank/DDBJ whole genome shotgun (WGS) entry which is preliminary data.</text>
</comment>
<sequence>MTNCDPTEIVLDLDWHIAEDVEEKLLKHIPNAKLVSNWLKTTLEQVQYEGILEVGIRVIGSEESYSLNQQYRNQAKATNVLSFESELPEYIPSNFIGDLAICAPIVIEEAETQNKLAHDHWAHLCIHGLLHLLGYDHITESDAEKMESAEIKILAQLGIDDPYQIR</sequence>
<keyword evidence="5 8" id="KW-0255">Endonuclease</keyword>
<organism evidence="9 10">
    <name type="scientific">Glaciecola petra</name>
    <dbReference type="NCBI Taxonomy" id="3075602"/>
    <lineage>
        <taxon>Bacteria</taxon>
        <taxon>Pseudomonadati</taxon>
        <taxon>Pseudomonadota</taxon>
        <taxon>Gammaproteobacteria</taxon>
        <taxon>Alteromonadales</taxon>
        <taxon>Alteromonadaceae</taxon>
        <taxon>Glaciecola</taxon>
    </lineage>
</organism>
<keyword evidence="4 8" id="KW-0479">Metal-binding</keyword>
<evidence type="ECO:0000256" key="3">
    <source>
        <dbReference type="ARBA" id="ARBA00022722"/>
    </source>
</evidence>
<feature type="binding site" evidence="8">
    <location>
        <position position="137"/>
    </location>
    <ligand>
        <name>Zn(2+)</name>
        <dbReference type="ChEBI" id="CHEBI:29105"/>
        <note>catalytic</note>
    </ligand>
</feature>
<keyword evidence="3 8" id="KW-0540">Nuclease</keyword>
<evidence type="ECO:0000256" key="2">
    <source>
        <dbReference type="ARBA" id="ARBA00022517"/>
    </source>
</evidence>
<dbReference type="SUPFAM" id="SSF55486">
    <property type="entry name" value="Metalloproteases ('zincins'), catalytic domain"/>
    <property type="match status" value="1"/>
</dbReference>
<evidence type="ECO:0000313" key="9">
    <source>
        <dbReference type="EMBL" id="MDT0593987.1"/>
    </source>
</evidence>
<comment type="similarity">
    <text evidence="1 8">Belongs to the endoribonuclease YbeY family.</text>
</comment>
<evidence type="ECO:0000256" key="6">
    <source>
        <dbReference type="ARBA" id="ARBA00022801"/>
    </source>
</evidence>
<evidence type="ECO:0000256" key="1">
    <source>
        <dbReference type="ARBA" id="ARBA00010875"/>
    </source>
</evidence>
<keyword evidence="6 8" id="KW-0378">Hydrolase</keyword>
<dbReference type="EC" id="3.1.-.-" evidence="8"/>
<keyword evidence="8" id="KW-0698">rRNA processing</keyword>
<keyword evidence="2 8" id="KW-0690">Ribosome biogenesis</keyword>
<evidence type="ECO:0000256" key="4">
    <source>
        <dbReference type="ARBA" id="ARBA00022723"/>
    </source>
</evidence>
<reference evidence="9 10" key="1">
    <citation type="submission" date="2023-09" db="EMBL/GenBank/DDBJ databases">
        <authorList>
            <person name="Rey-Velasco X."/>
        </authorList>
    </citation>
    <scope>NUCLEOTIDE SEQUENCE [LARGE SCALE GENOMIC DNA]</scope>
    <source>
        <strain evidence="9 10">P117</strain>
    </source>
</reference>
<dbReference type="Proteomes" id="UP001253545">
    <property type="component" value="Unassembled WGS sequence"/>
</dbReference>
<dbReference type="InterPro" id="IPR023091">
    <property type="entry name" value="MetalPrtase_cat_dom_sf_prd"/>
</dbReference>
<dbReference type="PANTHER" id="PTHR46986:SF1">
    <property type="entry name" value="ENDORIBONUCLEASE YBEY, CHLOROPLASTIC"/>
    <property type="match status" value="1"/>
</dbReference>
<gene>
    <name evidence="8 9" type="primary">ybeY</name>
    <name evidence="9" type="ORF">RM552_03915</name>
</gene>
<keyword evidence="7 8" id="KW-0862">Zinc</keyword>
<name>A0ABU2ZMY2_9ALTE</name>
<comment type="cofactor">
    <cofactor evidence="8">
        <name>Zn(2+)</name>
        <dbReference type="ChEBI" id="CHEBI:29105"/>
    </cofactor>
    <text evidence="8">Binds 1 zinc ion.</text>
</comment>
<dbReference type="InterPro" id="IPR002036">
    <property type="entry name" value="YbeY"/>
</dbReference>
<protein>
    <recommendedName>
        <fullName evidence="8">Endoribonuclease YbeY</fullName>
        <ecNumber evidence="8">3.1.-.-</ecNumber>
    </recommendedName>
</protein>
<dbReference type="PROSITE" id="PS01306">
    <property type="entry name" value="UPF0054"/>
    <property type="match status" value="1"/>
</dbReference>
<evidence type="ECO:0000256" key="7">
    <source>
        <dbReference type="ARBA" id="ARBA00022833"/>
    </source>
</evidence>
<dbReference type="PANTHER" id="PTHR46986">
    <property type="entry name" value="ENDORIBONUCLEASE YBEY, CHLOROPLASTIC"/>
    <property type="match status" value="1"/>
</dbReference>
<evidence type="ECO:0000256" key="5">
    <source>
        <dbReference type="ARBA" id="ARBA00022759"/>
    </source>
</evidence>
<dbReference type="RefSeq" id="WP_311367480.1">
    <property type="nucleotide sequence ID" value="NZ_JAVRHX010000001.1"/>
</dbReference>
<comment type="function">
    <text evidence="8">Single strand-specific metallo-endoribonuclease involved in late-stage 70S ribosome quality control and in maturation of the 3' terminus of the 16S rRNA.</text>
</comment>
<dbReference type="EMBL" id="JAVRHX010000001">
    <property type="protein sequence ID" value="MDT0593987.1"/>
    <property type="molecule type" value="Genomic_DNA"/>
</dbReference>
<keyword evidence="10" id="KW-1185">Reference proteome</keyword>
<dbReference type="HAMAP" id="MF_00009">
    <property type="entry name" value="Endoribonucl_YbeY"/>
    <property type="match status" value="1"/>
</dbReference>
<dbReference type="Gene3D" id="3.40.390.30">
    <property type="entry name" value="Metalloproteases ('zincins'), catalytic domain"/>
    <property type="match status" value="1"/>
</dbReference>
<dbReference type="NCBIfam" id="TIGR00043">
    <property type="entry name" value="rRNA maturation RNase YbeY"/>
    <property type="match status" value="1"/>
</dbReference>
<feature type="binding site" evidence="8">
    <location>
        <position position="131"/>
    </location>
    <ligand>
        <name>Zn(2+)</name>
        <dbReference type="ChEBI" id="CHEBI:29105"/>
        <note>catalytic</note>
    </ligand>
</feature>
<evidence type="ECO:0000256" key="8">
    <source>
        <dbReference type="HAMAP-Rule" id="MF_00009"/>
    </source>
</evidence>
<dbReference type="InterPro" id="IPR020549">
    <property type="entry name" value="YbeY_CS"/>
</dbReference>
<evidence type="ECO:0000313" key="10">
    <source>
        <dbReference type="Proteomes" id="UP001253545"/>
    </source>
</evidence>
<dbReference type="Pfam" id="PF02130">
    <property type="entry name" value="YbeY"/>
    <property type="match status" value="1"/>
</dbReference>